<organism evidence="1">
    <name type="scientific">Desertifilum tharense IPPAS B-1220</name>
    <dbReference type="NCBI Taxonomy" id="1781255"/>
    <lineage>
        <taxon>Bacteria</taxon>
        <taxon>Bacillati</taxon>
        <taxon>Cyanobacteriota</taxon>
        <taxon>Cyanophyceae</taxon>
        <taxon>Desertifilales</taxon>
        <taxon>Desertifilaceae</taxon>
        <taxon>Desertifilum</taxon>
    </lineage>
</organism>
<accession>A0A1E5QIX9</accession>
<proteinExistence type="predicted"/>
<sequence>MLSAFLSAECKVLSAEWEESAECKVLSAEWSIKFRVPSSEFLAKSQLSTAEWRNKFLARGWN</sequence>
<evidence type="ECO:0000313" key="1">
    <source>
        <dbReference type="EMBL" id="OEJ74610.1"/>
    </source>
</evidence>
<comment type="caution">
    <text evidence="1">The sequence shown here is derived from an EMBL/GenBank/DDBJ whole genome shotgun (WGS) entry which is preliminary data.</text>
</comment>
<dbReference type="AlphaFoldDB" id="A0A1E5QIX9"/>
<protein>
    <submittedName>
        <fullName evidence="1">Uncharacterized protein</fullName>
    </submittedName>
</protein>
<dbReference type="EMBL" id="MJGC01000064">
    <property type="protein sequence ID" value="OEJ74610.1"/>
    <property type="molecule type" value="Genomic_DNA"/>
</dbReference>
<reference evidence="1" key="1">
    <citation type="submission" date="2016-09" db="EMBL/GenBank/DDBJ databases">
        <title>Draft genome of thermotolerant cyanobacterium Desertifilum sp. strain IPPAS B-1220.</title>
        <authorList>
            <person name="Sinetova M.A."/>
            <person name="Bolakhan K."/>
            <person name="Zayadan B.K."/>
            <person name="Mironov K.S."/>
            <person name="Ustinova V."/>
            <person name="Kupriyanova E.V."/>
            <person name="Sidorov R.A."/>
            <person name="Skrypnik A.N."/>
            <person name="Gogoleva N.E."/>
            <person name="Gogolev Y.V."/>
            <person name="Los D.A."/>
        </authorList>
    </citation>
    <scope>NUCLEOTIDE SEQUENCE [LARGE SCALE GENOMIC DNA]</scope>
    <source>
        <strain evidence="1">IPPAS B-1220</strain>
    </source>
</reference>
<name>A0A1E5QIX9_9CYAN</name>
<gene>
    <name evidence="1" type="ORF">BH720_13630</name>
</gene>